<dbReference type="AlphaFoldDB" id="A0A165QD17"/>
<reference evidence="1 2" key="1">
    <citation type="journal article" date="2016" name="Mol. Biol. Evol.">
        <title>Comparative Genomics of Early-Diverging Mushroom-Forming Fungi Provides Insights into the Origins of Lignocellulose Decay Capabilities.</title>
        <authorList>
            <person name="Nagy L.G."/>
            <person name="Riley R."/>
            <person name="Tritt A."/>
            <person name="Adam C."/>
            <person name="Daum C."/>
            <person name="Floudas D."/>
            <person name="Sun H."/>
            <person name="Yadav J.S."/>
            <person name="Pangilinan J."/>
            <person name="Larsson K.H."/>
            <person name="Matsuura K."/>
            <person name="Barry K."/>
            <person name="Labutti K."/>
            <person name="Kuo R."/>
            <person name="Ohm R.A."/>
            <person name="Bhattacharya S.S."/>
            <person name="Shirouzu T."/>
            <person name="Yoshinaga Y."/>
            <person name="Martin F.M."/>
            <person name="Grigoriev I.V."/>
            <person name="Hibbett D.S."/>
        </authorList>
    </citation>
    <scope>NUCLEOTIDE SEQUENCE [LARGE SCALE GENOMIC DNA]</scope>
    <source>
        <strain evidence="1 2">L-15889</strain>
    </source>
</reference>
<dbReference type="Proteomes" id="UP000076727">
    <property type="component" value="Unassembled WGS sequence"/>
</dbReference>
<sequence length="200" mass="22667">MVRWFLPRRQHLHLVDKSSICVDGHGKCRMTCAGPPGRIGFNSPLPSCGTLGVFVGRLGRERWMADDLLSDTRDCHAVPHRHNLLAPATGSAVIRGHPSKARVLRGFSLPNMLGLRWPPMTNATDLHEIAIRNRLFGLLCGCRYFHGHHRTYLLRLSRSWNSMSLTELDLLYKLRPSSCWDHRVKSNPLQQQAYPPPLPP</sequence>
<accession>A0A165QD17</accession>
<organism evidence="1 2">
    <name type="scientific">Daedalea quercina L-15889</name>
    <dbReference type="NCBI Taxonomy" id="1314783"/>
    <lineage>
        <taxon>Eukaryota</taxon>
        <taxon>Fungi</taxon>
        <taxon>Dikarya</taxon>
        <taxon>Basidiomycota</taxon>
        <taxon>Agaricomycotina</taxon>
        <taxon>Agaricomycetes</taxon>
        <taxon>Polyporales</taxon>
        <taxon>Fomitopsis</taxon>
    </lineage>
</organism>
<keyword evidence="2" id="KW-1185">Reference proteome</keyword>
<proteinExistence type="predicted"/>
<gene>
    <name evidence="1" type="ORF">DAEQUDRAFT_272046</name>
</gene>
<evidence type="ECO:0000313" key="1">
    <source>
        <dbReference type="EMBL" id="KZT69294.1"/>
    </source>
</evidence>
<protein>
    <submittedName>
        <fullName evidence="1">Uncharacterized protein</fullName>
    </submittedName>
</protein>
<dbReference type="EMBL" id="KV429059">
    <property type="protein sequence ID" value="KZT69294.1"/>
    <property type="molecule type" value="Genomic_DNA"/>
</dbReference>
<name>A0A165QD17_9APHY</name>
<evidence type="ECO:0000313" key="2">
    <source>
        <dbReference type="Proteomes" id="UP000076727"/>
    </source>
</evidence>